<keyword evidence="2" id="KW-1133">Transmembrane helix</keyword>
<feature type="region of interest" description="Disordered" evidence="1">
    <location>
        <begin position="1"/>
        <end position="48"/>
    </location>
</feature>
<dbReference type="AlphaFoldDB" id="A0AAD7DQC6"/>
<dbReference type="Proteomes" id="UP001221757">
    <property type="component" value="Unassembled WGS sequence"/>
</dbReference>
<accession>A0AAD7DQC6</accession>
<reference evidence="3" key="1">
    <citation type="submission" date="2023-03" db="EMBL/GenBank/DDBJ databases">
        <title>Massive genome expansion in bonnet fungi (Mycena s.s.) driven by repeated elements and novel gene families across ecological guilds.</title>
        <authorList>
            <consortium name="Lawrence Berkeley National Laboratory"/>
            <person name="Harder C.B."/>
            <person name="Miyauchi S."/>
            <person name="Viragh M."/>
            <person name="Kuo A."/>
            <person name="Thoen E."/>
            <person name="Andreopoulos B."/>
            <person name="Lu D."/>
            <person name="Skrede I."/>
            <person name="Drula E."/>
            <person name="Henrissat B."/>
            <person name="Morin E."/>
            <person name="Kohler A."/>
            <person name="Barry K."/>
            <person name="LaButti K."/>
            <person name="Morin E."/>
            <person name="Salamov A."/>
            <person name="Lipzen A."/>
            <person name="Mereny Z."/>
            <person name="Hegedus B."/>
            <person name="Baldrian P."/>
            <person name="Stursova M."/>
            <person name="Weitz H."/>
            <person name="Taylor A."/>
            <person name="Grigoriev I.V."/>
            <person name="Nagy L.G."/>
            <person name="Martin F."/>
            <person name="Kauserud H."/>
        </authorList>
    </citation>
    <scope>NUCLEOTIDE SEQUENCE</scope>
    <source>
        <strain evidence="3">CBHHK067</strain>
    </source>
</reference>
<feature type="transmembrane region" description="Helical" evidence="2">
    <location>
        <begin position="118"/>
        <end position="140"/>
    </location>
</feature>
<evidence type="ECO:0000313" key="4">
    <source>
        <dbReference type="Proteomes" id="UP001221757"/>
    </source>
</evidence>
<feature type="compositionally biased region" description="Low complexity" evidence="1">
    <location>
        <begin position="31"/>
        <end position="47"/>
    </location>
</feature>
<evidence type="ECO:0000256" key="2">
    <source>
        <dbReference type="SAM" id="Phobius"/>
    </source>
</evidence>
<keyword evidence="2" id="KW-0812">Transmembrane</keyword>
<name>A0AAD7DQC6_MYCRO</name>
<dbReference type="EMBL" id="JARKIE010000031">
    <property type="protein sequence ID" value="KAJ7697220.1"/>
    <property type="molecule type" value="Genomic_DNA"/>
</dbReference>
<evidence type="ECO:0000256" key="1">
    <source>
        <dbReference type="SAM" id="MobiDB-lite"/>
    </source>
</evidence>
<comment type="caution">
    <text evidence="3">The sequence shown here is derived from an EMBL/GenBank/DDBJ whole genome shotgun (WGS) entry which is preliminary data.</text>
</comment>
<sequence length="199" mass="21141">MNPGSSDAGMSDAPSPTILRPSPEQRDITCRTRQQPRLPPRTLRGPGVMSDADAAPPSLLAHLAREFLVTLALSYLALLALLYTIQYHVLRFLGSEAGAECTPCVRIVRELAALSPVAVLEVTTACTVLVFLGLVASLCIQQWGFPRAQEPDLEAAGGLSFGSKAESKPRLKAKHADVTLAETISSRAGSTAPHIFILG</sequence>
<keyword evidence="4" id="KW-1185">Reference proteome</keyword>
<feature type="transmembrane region" description="Helical" evidence="2">
    <location>
        <begin position="67"/>
        <end position="85"/>
    </location>
</feature>
<organism evidence="3 4">
    <name type="scientific">Mycena rosella</name>
    <name type="common">Pink bonnet</name>
    <name type="synonym">Agaricus rosellus</name>
    <dbReference type="NCBI Taxonomy" id="1033263"/>
    <lineage>
        <taxon>Eukaryota</taxon>
        <taxon>Fungi</taxon>
        <taxon>Dikarya</taxon>
        <taxon>Basidiomycota</taxon>
        <taxon>Agaricomycotina</taxon>
        <taxon>Agaricomycetes</taxon>
        <taxon>Agaricomycetidae</taxon>
        <taxon>Agaricales</taxon>
        <taxon>Marasmiineae</taxon>
        <taxon>Mycenaceae</taxon>
        <taxon>Mycena</taxon>
    </lineage>
</organism>
<protein>
    <submittedName>
        <fullName evidence="3">Uncharacterized protein</fullName>
    </submittedName>
</protein>
<proteinExistence type="predicted"/>
<keyword evidence="2" id="KW-0472">Membrane</keyword>
<gene>
    <name evidence="3" type="ORF">B0H17DRAFT_1197619</name>
</gene>
<evidence type="ECO:0000313" key="3">
    <source>
        <dbReference type="EMBL" id="KAJ7697220.1"/>
    </source>
</evidence>